<accession>A0A652YLU4</accession>
<feature type="domain" description="NAD(P)-binding" evidence="1">
    <location>
        <begin position="8"/>
        <end position="194"/>
    </location>
</feature>
<dbReference type="Gene3D" id="3.40.50.720">
    <property type="entry name" value="NAD(P)-binding Rossmann-like Domain"/>
    <property type="match status" value="1"/>
</dbReference>
<dbReference type="PANTHER" id="PTHR43355">
    <property type="entry name" value="FLAVIN REDUCTASE (NADPH)"/>
    <property type="match status" value="1"/>
</dbReference>
<dbReference type="GO" id="GO:0016646">
    <property type="term" value="F:oxidoreductase activity, acting on the CH-NH group of donors, NAD or NADP as acceptor"/>
    <property type="evidence" value="ECO:0007669"/>
    <property type="project" value="TreeGrafter"/>
</dbReference>
<dbReference type="InterPro" id="IPR016040">
    <property type="entry name" value="NAD(P)-bd_dom"/>
</dbReference>
<dbReference type="PANTHER" id="PTHR43355:SF2">
    <property type="entry name" value="FLAVIN REDUCTASE (NADPH)"/>
    <property type="match status" value="1"/>
</dbReference>
<reference evidence="2" key="1">
    <citation type="submission" date="2019-07" db="EMBL/GenBank/DDBJ databases">
        <title>Genomic Encyclopedia of Type Strains, Phase IV (KMG-IV): sequencing the most valuable type-strain genomes for metagenomic binning, comparative biology and taxonomic classification.</title>
        <authorList>
            <person name="Goeker M."/>
        </authorList>
    </citation>
    <scope>NUCLEOTIDE SEQUENCE</scope>
    <source>
        <strain evidence="2">DSM 44596</strain>
    </source>
</reference>
<dbReference type="EMBL" id="VNIQ01000006">
    <property type="protein sequence ID" value="TYQ02537.1"/>
    <property type="molecule type" value="Genomic_DNA"/>
</dbReference>
<dbReference type="AlphaFoldDB" id="A0A652YLU4"/>
<protein>
    <recommendedName>
        <fullName evidence="1">NAD(P)-binding domain-containing protein</fullName>
    </recommendedName>
</protein>
<dbReference type="InterPro" id="IPR036291">
    <property type="entry name" value="NAD(P)-bd_dom_sf"/>
</dbReference>
<evidence type="ECO:0000259" key="1">
    <source>
        <dbReference type="Pfam" id="PF13460"/>
    </source>
</evidence>
<sequence length="208" mass="22092">MSRIVLFGAGGRAGRRILAQARARGHDVLAVMRHPHAHPDIDGVTGDVTDVADVRRLTAGADAVINAGASMDVPPDQFFSASTHALIGGLQTRRLLVIGIGTTLEPTPGIRLVDTPDFPDEAKPFTVGHALELELLQQSPSELDWVVITPPPVVIAEHAETGPLLVSAGPELLHSSDPAFTYTDLAVATVDEIDNPTHHRTQIAVVRN</sequence>
<dbReference type="Pfam" id="PF13460">
    <property type="entry name" value="NAD_binding_10"/>
    <property type="match status" value="1"/>
</dbReference>
<dbReference type="InterPro" id="IPR051606">
    <property type="entry name" value="Polyketide_Oxido-like"/>
</dbReference>
<gene>
    <name evidence="2" type="ORF">FNL38_106357</name>
</gene>
<proteinExistence type="predicted"/>
<organism evidence="2">
    <name type="scientific">Nocardia globerula</name>
    <dbReference type="NCBI Taxonomy" id="1818"/>
    <lineage>
        <taxon>Bacteria</taxon>
        <taxon>Bacillati</taxon>
        <taxon>Actinomycetota</taxon>
        <taxon>Actinomycetes</taxon>
        <taxon>Mycobacteriales</taxon>
        <taxon>Nocardiaceae</taxon>
        <taxon>Nocardia</taxon>
    </lineage>
</organism>
<dbReference type="SUPFAM" id="SSF51735">
    <property type="entry name" value="NAD(P)-binding Rossmann-fold domains"/>
    <property type="match status" value="1"/>
</dbReference>
<name>A0A652YLU4_NOCGL</name>
<comment type="caution">
    <text evidence="2">The sequence shown here is derived from an EMBL/GenBank/DDBJ whole genome shotgun (WGS) entry which is preliminary data.</text>
</comment>
<evidence type="ECO:0000313" key="2">
    <source>
        <dbReference type="EMBL" id="TYQ02537.1"/>
    </source>
</evidence>